<accession>A0ABR5JAM0</accession>
<dbReference type="Proteomes" id="UP000037020">
    <property type="component" value="Unassembled WGS sequence"/>
</dbReference>
<gene>
    <name evidence="1" type="ORF">ADK38_08405</name>
</gene>
<organism evidence="1 2">
    <name type="scientific">Streptomyces varsoviensis</name>
    <dbReference type="NCBI Taxonomy" id="67373"/>
    <lineage>
        <taxon>Bacteria</taxon>
        <taxon>Bacillati</taxon>
        <taxon>Actinomycetota</taxon>
        <taxon>Actinomycetes</taxon>
        <taxon>Kitasatosporales</taxon>
        <taxon>Streptomycetaceae</taxon>
        <taxon>Streptomyces</taxon>
    </lineage>
</organism>
<protein>
    <submittedName>
        <fullName evidence="1">Membrane protein</fullName>
    </submittedName>
</protein>
<name>A0ABR5JAM0_9ACTN</name>
<feature type="non-terminal residue" evidence="1">
    <location>
        <position position="1"/>
    </location>
</feature>
<comment type="caution">
    <text evidence="1">The sequence shown here is derived from an EMBL/GenBank/DDBJ whole genome shotgun (WGS) entry which is preliminary data.</text>
</comment>
<proteinExistence type="predicted"/>
<evidence type="ECO:0000313" key="2">
    <source>
        <dbReference type="Proteomes" id="UP000037020"/>
    </source>
</evidence>
<evidence type="ECO:0000313" key="1">
    <source>
        <dbReference type="EMBL" id="KOG90498.1"/>
    </source>
</evidence>
<reference evidence="1 2" key="1">
    <citation type="submission" date="2015-07" db="EMBL/GenBank/DDBJ databases">
        <authorList>
            <person name="Ju K.-S."/>
            <person name="Doroghazi J.R."/>
            <person name="Metcalf W.W."/>
        </authorList>
    </citation>
    <scope>NUCLEOTIDE SEQUENCE [LARGE SCALE GENOMIC DNA]</scope>
    <source>
        <strain evidence="1 2">NRRL B-3589</strain>
    </source>
</reference>
<dbReference type="EMBL" id="LGUT01000693">
    <property type="protein sequence ID" value="KOG90498.1"/>
    <property type="molecule type" value="Genomic_DNA"/>
</dbReference>
<keyword evidence="2" id="KW-1185">Reference proteome</keyword>
<sequence length="193" mass="21837">EIDKRLVSLRTRAQAITTRAAGVAPVLSELRRRYSAACWQDLQQVPDQAEQAVRQAEEKLREARTAREEQRWPDATALLSTVRALLNTTDEGVSAASDRLRRLDEVSFDHQKEVERTRFAIRDAQRLAMAGRATPDPRTARPLDDAVARLDRAVDALSGRHPDWWHFLTETEAVRQTAARVVQEIREARGAGH</sequence>